<sequence length="39" mass="4495">MFLIMQKAGLKKGESVVRRIRMGTLLIRHLRQPSDFPNG</sequence>
<gene>
    <name evidence="1" type="ORF">RISK_003892</name>
</gene>
<evidence type="ECO:0000313" key="1">
    <source>
        <dbReference type="EMBL" id="KLU04306.1"/>
    </source>
</evidence>
<dbReference type="Proteomes" id="UP000036367">
    <property type="component" value="Unassembled WGS sequence"/>
</dbReference>
<name>A0A0J1BCR0_RHOIS</name>
<accession>A0A0J1BCR0</accession>
<comment type="caution">
    <text evidence="1">The sequence shown here is derived from an EMBL/GenBank/DDBJ whole genome shotgun (WGS) entry which is preliminary data.</text>
</comment>
<protein>
    <submittedName>
        <fullName evidence="1">Uncharacterized protein</fullName>
    </submittedName>
</protein>
<proteinExistence type="predicted"/>
<dbReference type="EMBL" id="LECT01000029">
    <property type="protein sequence ID" value="KLU04306.1"/>
    <property type="molecule type" value="Genomic_DNA"/>
</dbReference>
<keyword evidence="2" id="KW-1185">Reference proteome</keyword>
<dbReference type="PATRIC" id="fig|595434.4.peg.3692"/>
<dbReference type="AlphaFoldDB" id="A0A0J1BCR0"/>
<organism evidence="1 2">
    <name type="scientific">Rhodopirellula islandica</name>
    <dbReference type="NCBI Taxonomy" id="595434"/>
    <lineage>
        <taxon>Bacteria</taxon>
        <taxon>Pseudomonadati</taxon>
        <taxon>Planctomycetota</taxon>
        <taxon>Planctomycetia</taxon>
        <taxon>Pirellulales</taxon>
        <taxon>Pirellulaceae</taxon>
        <taxon>Rhodopirellula</taxon>
    </lineage>
</organism>
<evidence type="ECO:0000313" key="2">
    <source>
        <dbReference type="Proteomes" id="UP000036367"/>
    </source>
</evidence>
<reference evidence="1" key="1">
    <citation type="submission" date="2015-05" db="EMBL/GenBank/DDBJ databases">
        <title>Permanent draft genome of Rhodopirellula islandicus K833.</title>
        <authorList>
            <person name="Kizina J."/>
            <person name="Richter M."/>
            <person name="Glockner F.O."/>
            <person name="Harder J."/>
        </authorList>
    </citation>
    <scope>NUCLEOTIDE SEQUENCE [LARGE SCALE GENOMIC DNA]</scope>
    <source>
        <strain evidence="1">K833</strain>
    </source>
</reference>